<sequence length="298" mass="34418">MQTLNYKMVEESNIGCVVNVDKWLKENEESFKPPVCNSIMAGGYLKIMFVGGPNVRKDYHMDQGEELFYMLKGDMCLKIMEKGEPKDIHIREGEVFVLPSRIPHSPQRNANTLGLVIERERADQWDGLRYYCEDGKTILFQKYFHLRSLVQDFLPVIKEYFASEQYKTGVPIPGTTDEDEEKFKVDRTSTVNTPFLLSEWVKENRKELDNQGKVLFEQGEFKVYANGEGNFSQQNPFESWIWLMNGKCKLQIDGQTAKQMTSGDSIIVPQNQRFSLLIEGSESVCMIFTMDRNATPQK</sequence>
<comment type="subcellular location">
    <subcellularLocation>
        <location evidence="8">Cytoplasm</location>
    </subcellularLocation>
</comment>
<dbReference type="AlphaFoldDB" id="A0A7M5VEF4"/>
<proteinExistence type="inferred from homology"/>
<evidence type="ECO:0000256" key="5">
    <source>
        <dbReference type="ARBA" id="ARBA00022964"/>
    </source>
</evidence>
<dbReference type="PANTHER" id="PTHR15497:SF1">
    <property type="entry name" value="3-HYDROXYANTHRANILATE 3,4-DIOXYGENASE"/>
    <property type="match status" value="1"/>
</dbReference>
<feature type="binding site" evidence="8">
    <location>
        <position position="108"/>
    </location>
    <ligand>
        <name>substrate</name>
    </ligand>
</feature>
<dbReference type="UniPathway" id="UPA00253">
    <property type="reaction ID" value="UER00330"/>
</dbReference>
<reference evidence="9" key="1">
    <citation type="submission" date="2021-01" db="UniProtKB">
        <authorList>
            <consortium name="EnsemblMetazoa"/>
        </authorList>
    </citation>
    <scope>IDENTIFICATION</scope>
</reference>
<protein>
    <recommendedName>
        <fullName evidence="8">3-hydroxyanthranilate 3,4-dioxygenase</fullName>
        <ecNumber evidence="8">1.13.11.6</ecNumber>
    </recommendedName>
    <alternativeName>
        <fullName evidence="8">3-hydroxyanthranilate oxygenase</fullName>
        <shortName evidence="8">3-HAO</shortName>
    </alternativeName>
    <alternativeName>
        <fullName evidence="8">3-hydroxyanthranilic acid dioxygenase</fullName>
        <shortName evidence="8">HAD</shortName>
    </alternativeName>
</protein>
<feature type="binding site" evidence="8">
    <location>
        <position position="118"/>
    </location>
    <ligand>
        <name>substrate</name>
    </ligand>
</feature>
<evidence type="ECO:0000313" key="9">
    <source>
        <dbReference type="EnsemblMetazoa" id="CLYHEMP009993.2"/>
    </source>
</evidence>
<dbReference type="Proteomes" id="UP000594262">
    <property type="component" value="Unplaced"/>
</dbReference>
<dbReference type="HAMAP" id="MF_00825">
    <property type="entry name" value="3_HAO"/>
    <property type="match status" value="1"/>
</dbReference>
<feature type="binding site" evidence="8">
    <location>
        <position position="66"/>
    </location>
    <ligand>
        <name>substrate</name>
    </ligand>
</feature>
<dbReference type="NCBIfam" id="TIGR03037">
    <property type="entry name" value="anthran_nbaC"/>
    <property type="match status" value="1"/>
</dbReference>
<dbReference type="OrthoDB" id="204928at2759"/>
<feature type="binding site" evidence="8">
    <location>
        <position position="60"/>
    </location>
    <ligand>
        <name>Fe cation</name>
        <dbReference type="ChEBI" id="CHEBI:24875"/>
        <note>catalytic</note>
    </ligand>
</feature>
<comment type="pathway">
    <text evidence="8">Cofactor biosynthesis; NAD(+) biosynthesis; quinolinate from L-kynurenine: step 3/3.</text>
</comment>
<name>A0A7M5VEF4_9CNID</name>
<evidence type="ECO:0000256" key="7">
    <source>
        <dbReference type="ARBA" id="ARBA00023004"/>
    </source>
</evidence>
<dbReference type="SUPFAM" id="SSF51182">
    <property type="entry name" value="RmlC-like cupins"/>
    <property type="match status" value="2"/>
</dbReference>
<keyword evidence="3 8" id="KW-0662">Pyridine nucleotide biosynthesis</keyword>
<organism evidence="9 10">
    <name type="scientific">Clytia hemisphaerica</name>
    <dbReference type="NCBI Taxonomy" id="252671"/>
    <lineage>
        <taxon>Eukaryota</taxon>
        <taxon>Metazoa</taxon>
        <taxon>Cnidaria</taxon>
        <taxon>Hydrozoa</taxon>
        <taxon>Hydroidolina</taxon>
        <taxon>Leptothecata</taxon>
        <taxon>Obeliida</taxon>
        <taxon>Clytiidae</taxon>
        <taxon>Clytia</taxon>
    </lineage>
</organism>
<accession>A0A7M5VEF4</accession>
<feature type="binding site" evidence="8">
    <location>
        <position position="104"/>
    </location>
    <ligand>
        <name>Fe cation</name>
        <dbReference type="ChEBI" id="CHEBI:24875"/>
        <note>catalytic</note>
    </ligand>
</feature>
<dbReference type="GO" id="GO:0005737">
    <property type="term" value="C:cytoplasm"/>
    <property type="evidence" value="ECO:0007669"/>
    <property type="project" value="UniProtKB-SubCell"/>
</dbReference>
<dbReference type="EnsemblMetazoa" id="CLYHEMT009993.2">
    <property type="protein sequence ID" value="CLYHEMP009993.2"/>
    <property type="gene ID" value="CLYHEMG009993"/>
</dbReference>
<comment type="similarity">
    <text evidence="8">Belongs to the 3-HAO family.</text>
</comment>
<evidence type="ECO:0000256" key="6">
    <source>
        <dbReference type="ARBA" id="ARBA00023002"/>
    </source>
</evidence>
<evidence type="ECO:0000256" key="8">
    <source>
        <dbReference type="HAMAP-Rule" id="MF_03019"/>
    </source>
</evidence>
<feature type="region of interest" description="Domain A (catalytic)" evidence="8">
    <location>
        <begin position="1"/>
        <end position="173"/>
    </location>
</feature>
<comment type="caution">
    <text evidence="8">Lacks conserved residue(s) required for the propagation of feature annotation.</text>
</comment>
<evidence type="ECO:0000256" key="1">
    <source>
        <dbReference type="ARBA" id="ARBA00001954"/>
    </source>
</evidence>
<dbReference type="GO" id="GO:0019805">
    <property type="term" value="P:quinolinate biosynthetic process"/>
    <property type="evidence" value="ECO:0007669"/>
    <property type="project" value="UniProtKB-UniRule"/>
</dbReference>
<dbReference type="CDD" id="cd06123">
    <property type="entry name" value="cupin_HAO"/>
    <property type="match status" value="1"/>
</dbReference>
<comment type="cofactor">
    <cofactor evidence="1 8">
        <name>Fe(2+)</name>
        <dbReference type="ChEBI" id="CHEBI:29033"/>
    </cofactor>
</comment>
<dbReference type="Gene3D" id="2.60.120.10">
    <property type="entry name" value="Jelly Rolls"/>
    <property type="match status" value="1"/>
</dbReference>
<dbReference type="GO" id="GO:0006569">
    <property type="term" value="P:L-tryptophan catabolic process"/>
    <property type="evidence" value="ECO:0007669"/>
    <property type="project" value="UniProtKB-UniRule"/>
</dbReference>
<dbReference type="Pfam" id="PF06052">
    <property type="entry name" value="3-HAO"/>
    <property type="match status" value="1"/>
</dbReference>
<dbReference type="PANTHER" id="PTHR15497">
    <property type="entry name" value="3-HYDROXYANTHRANILATE 3,4-DIOXYGENASE"/>
    <property type="match status" value="1"/>
</dbReference>
<dbReference type="GO" id="GO:0043420">
    <property type="term" value="P:anthranilate metabolic process"/>
    <property type="evidence" value="ECO:0007669"/>
    <property type="project" value="UniProtKB-UniRule"/>
</dbReference>
<dbReference type="GO" id="GO:0000334">
    <property type="term" value="F:3-hydroxyanthranilate 3,4-dioxygenase activity"/>
    <property type="evidence" value="ECO:0007669"/>
    <property type="project" value="UniProtKB-UniRule"/>
</dbReference>
<dbReference type="InterPro" id="IPR010329">
    <property type="entry name" value="3hydroanth_dOase"/>
</dbReference>
<dbReference type="InterPro" id="IPR011051">
    <property type="entry name" value="RmlC_Cupin_sf"/>
</dbReference>
<keyword evidence="7 8" id="KW-0408">Iron</keyword>
<comment type="catalytic activity">
    <reaction evidence="8">
        <text>3-hydroxyanthranilate + O2 = (2Z,4Z)-2-amino-3-carboxymuconate 6-semialdehyde</text>
        <dbReference type="Rhea" id="RHEA:17953"/>
        <dbReference type="ChEBI" id="CHEBI:15379"/>
        <dbReference type="ChEBI" id="CHEBI:36559"/>
        <dbReference type="ChEBI" id="CHEBI:77612"/>
        <dbReference type="EC" id="1.13.11.6"/>
    </reaction>
</comment>
<keyword evidence="4 8" id="KW-0479">Metal-binding</keyword>
<feature type="binding site" evidence="8">
    <location>
        <position position="66"/>
    </location>
    <ligand>
        <name>Fe cation</name>
        <dbReference type="ChEBI" id="CHEBI:24875"/>
        <note>catalytic</note>
    </ligand>
</feature>
<evidence type="ECO:0000256" key="4">
    <source>
        <dbReference type="ARBA" id="ARBA00022723"/>
    </source>
</evidence>
<keyword evidence="6 8" id="KW-0560">Oxidoreductase</keyword>
<dbReference type="GO" id="GO:0008198">
    <property type="term" value="F:ferrous iron binding"/>
    <property type="evidence" value="ECO:0007669"/>
    <property type="project" value="UniProtKB-UniRule"/>
</dbReference>
<keyword evidence="8" id="KW-0963">Cytoplasm</keyword>
<keyword evidence="10" id="KW-1185">Reference proteome</keyword>
<dbReference type="EC" id="1.13.11.6" evidence="8"/>
<evidence type="ECO:0000256" key="2">
    <source>
        <dbReference type="ARBA" id="ARBA00002752"/>
    </source>
</evidence>
<dbReference type="GO" id="GO:0034354">
    <property type="term" value="P:'de novo' NAD+ biosynthetic process from L-tryptophan"/>
    <property type="evidence" value="ECO:0007669"/>
    <property type="project" value="UniProtKB-UniRule"/>
</dbReference>
<dbReference type="InterPro" id="IPR014710">
    <property type="entry name" value="RmlC-like_jellyroll"/>
</dbReference>
<comment type="function">
    <text evidence="2 8">Catalyzes the oxidative ring opening of 3-hydroxyanthranilate to 2-amino-3-carboxymuconate semialdehyde, which spontaneously cyclizes to quinolinate.</text>
</comment>
<evidence type="ECO:0000313" key="10">
    <source>
        <dbReference type="Proteomes" id="UP000594262"/>
    </source>
</evidence>
<feature type="binding site" evidence="8">
    <location>
        <position position="56"/>
    </location>
    <ligand>
        <name>O2</name>
        <dbReference type="ChEBI" id="CHEBI:15379"/>
    </ligand>
</feature>
<evidence type="ECO:0000256" key="3">
    <source>
        <dbReference type="ARBA" id="ARBA00022642"/>
    </source>
</evidence>
<keyword evidence="5 8" id="KW-0223">Dioxygenase</keyword>
<feature type="region of interest" description="Domain B" evidence="8">
    <location>
        <begin position="173"/>
        <end position="298"/>
    </location>
</feature>